<dbReference type="EMBL" id="WBUI01000009">
    <property type="protein sequence ID" value="KAB2932446.1"/>
    <property type="molecule type" value="Genomic_DNA"/>
</dbReference>
<evidence type="ECO:0000259" key="1">
    <source>
        <dbReference type="Pfam" id="PF13737"/>
    </source>
</evidence>
<feature type="domain" description="Transposase DDE" evidence="1">
    <location>
        <begin position="32"/>
        <end position="135"/>
    </location>
</feature>
<comment type="caution">
    <text evidence="2">The sequence shown here is derived from an EMBL/GenBank/DDBJ whole genome shotgun (WGS) entry which is preliminary data.</text>
</comment>
<evidence type="ECO:0000313" key="3">
    <source>
        <dbReference type="Proteomes" id="UP000460298"/>
    </source>
</evidence>
<gene>
    <name evidence="2" type="ORF">F9K24_10995</name>
</gene>
<proteinExistence type="predicted"/>
<accession>A0A833LYR8</accession>
<evidence type="ECO:0000313" key="2">
    <source>
        <dbReference type="EMBL" id="KAB2932446.1"/>
    </source>
</evidence>
<reference evidence="2 3" key="1">
    <citation type="submission" date="2019-10" db="EMBL/GenBank/DDBJ databases">
        <title>Extracellular Electron Transfer in a Candidatus Methanoperedens spp. Enrichment Culture.</title>
        <authorList>
            <person name="Berger S."/>
            <person name="Rangel Shaw D."/>
            <person name="Berben T."/>
            <person name="In 'T Zandt M."/>
            <person name="Frank J."/>
            <person name="Reimann J."/>
            <person name="Jetten M.S.M."/>
            <person name="Welte C.U."/>
        </authorList>
    </citation>
    <scope>NUCLEOTIDE SEQUENCE [LARGE SCALE GENOMIC DNA]</scope>
    <source>
        <strain evidence="2">SB12</strain>
    </source>
</reference>
<dbReference type="Pfam" id="PF13737">
    <property type="entry name" value="DDE_Tnp_1_5"/>
    <property type="match status" value="1"/>
</dbReference>
<dbReference type="InterPro" id="IPR025668">
    <property type="entry name" value="Tnp_DDE_dom"/>
</dbReference>
<name>A0A833LYR8_9LEPT</name>
<organism evidence="2 3">
    <name type="scientific">Leptonema illini</name>
    <dbReference type="NCBI Taxonomy" id="183"/>
    <lineage>
        <taxon>Bacteria</taxon>
        <taxon>Pseudomonadati</taxon>
        <taxon>Spirochaetota</taxon>
        <taxon>Spirochaetia</taxon>
        <taxon>Leptospirales</taxon>
        <taxon>Leptospiraceae</taxon>
        <taxon>Leptonema</taxon>
    </lineage>
</organism>
<dbReference type="AlphaFoldDB" id="A0A833LYR8"/>
<protein>
    <recommendedName>
        <fullName evidence="1">Transposase DDE domain-containing protein</fullName>
    </recommendedName>
</protein>
<dbReference type="Proteomes" id="UP000460298">
    <property type="component" value="Unassembled WGS sequence"/>
</dbReference>
<sequence>MPRKTAIERLSRLPRRYFVEWSDFRDSIGDDGELFIWIEDGVEQYWSSSKTNTGGRKQSYSDLTIEFILTLKGLCGFPLRQTVEFLSACFLFAGVSSSIPDPSQVSRRARNSSLFPLVARSSENEPVHVFLRPEGVSVKTGSAHAPKDDACWCRAYLSVDRHGGKVLFGVVSVDEDEAFSAGSRILTSTDLEFDRVESIDDRHAFLLDALNKGMQDALSDHEDRPFQALQSLSDTALDDRIAPLRKGLWKKETGIFAKPVLNVIVCRHASNV</sequence>